<comment type="caution">
    <text evidence="2">The sequence shown here is derived from an EMBL/GenBank/DDBJ whole genome shotgun (WGS) entry which is preliminary data.</text>
</comment>
<feature type="coiled-coil region" evidence="1">
    <location>
        <begin position="111"/>
        <end position="145"/>
    </location>
</feature>
<proteinExistence type="predicted"/>
<evidence type="ECO:0000313" key="3">
    <source>
        <dbReference type="Proteomes" id="UP000716291"/>
    </source>
</evidence>
<sequence>MPPSSTNPTNTTTLISNLNPEETADLLLKFEACRQNLACPKCAKRGIFRRNCSTKSEPPQPIFSSNGCDASFRAATMRSIVYSSFSTFTQLSLMEISRTSTETSTTHTEAMQILLNMVKRLTNELAAARSEIEQLRATTVQLQSQLNKDYTSSSQLEPLLATASQPSLNSSRLNTTSTPWRNPERLQYTLYQPRI</sequence>
<evidence type="ECO:0000313" key="2">
    <source>
        <dbReference type="EMBL" id="KAG1301096.1"/>
    </source>
</evidence>
<accession>A0A9P6WY95</accession>
<protein>
    <submittedName>
        <fullName evidence="2">Uncharacterized protein</fullName>
    </submittedName>
</protein>
<dbReference type="AlphaFoldDB" id="A0A9P6WY95"/>
<organism evidence="2 3">
    <name type="scientific">Rhizopus oryzae</name>
    <name type="common">Mucormycosis agent</name>
    <name type="synonym">Rhizopus arrhizus var. delemar</name>
    <dbReference type="NCBI Taxonomy" id="64495"/>
    <lineage>
        <taxon>Eukaryota</taxon>
        <taxon>Fungi</taxon>
        <taxon>Fungi incertae sedis</taxon>
        <taxon>Mucoromycota</taxon>
        <taxon>Mucoromycotina</taxon>
        <taxon>Mucoromycetes</taxon>
        <taxon>Mucorales</taxon>
        <taxon>Mucorineae</taxon>
        <taxon>Rhizopodaceae</taxon>
        <taxon>Rhizopus</taxon>
    </lineage>
</organism>
<evidence type="ECO:0000256" key="1">
    <source>
        <dbReference type="SAM" id="Coils"/>
    </source>
</evidence>
<dbReference type="EMBL" id="JAANQT010003388">
    <property type="protein sequence ID" value="KAG1301096.1"/>
    <property type="molecule type" value="Genomic_DNA"/>
</dbReference>
<name>A0A9P6WY95_RHIOR</name>
<keyword evidence="1" id="KW-0175">Coiled coil</keyword>
<keyword evidence="3" id="KW-1185">Reference proteome</keyword>
<reference evidence="2" key="1">
    <citation type="journal article" date="2020" name="Microb. Genom.">
        <title>Genetic diversity of clinical and environmental Mucorales isolates obtained from an investigation of mucormycosis cases among solid organ transplant recipients.</title>
        <authorList>
            <person name="Nguyen M.H."/>
            <person name="Kaul D."/>
            <person name="Muto C."/>
            <person name="Cheng S.J."/>
            <person name="Richter R.A."/>
            <person name="Bruno V.M."/>
            <person name="Liu G."/>
            <person name="Beyhan S."/>
            <person name="Sundermann A.J."/>
            <person name="Mounaud S."/>
            <person name="Pasculle A.W."/>
            <person name="Nierman W.C."/>
            <person name="Driscoll E."/>
            <person name="Cumbie R."/>
            <person name="Clancy C.J."/>
            <person name="Dupont C.L."/>
        </authorList>
    </citation>
    <scope>NUCLEOTIDE SEQUENCE</scope>
    <source>
        <strain evidence="2">GL11</strain>
    </source>
</reference>
<gene>
    <name evidence="2" type="ORF">G6F64_012104</name>
</gene>
<dbReference type="Proteomes" id="UP000716291">
    <property type="component" value="Unassembled WGS sequence"/>
</dbReference>